<dbReference type="AlphaFoldDB" id="A0A846MCQ1"/>
<evidence type="ECO:0000313" key="3">
    <source>
        <dbReference type="Proteomes" id="UP000532769"/>
    </source>
</evidence>
<feature type="transmembrane region" description="Helical" evidence="1">
    <location>
        <begin position="34"/>
        <end position="59"/>
    </location>
</feature>
<proteinExistence type="predicted"/>
<accession>A0A846MCQ1</accession>
<evidence type="ECO:0000313" key="2">
    <source>
        <dbReference type="EMBL" id="NIK14342.1"/>
    </source>
</evidence>
<dbReference type="EMBL" id="JAASRS010000001">
    <property type="protein sequence ID" value="NIK14342.1"/>
    <property type="molecule type" value="Genomic_DNA"/>
</dbReference>
<dbReference type="Proteomes" id="UP000532769">
    <property type="component" value="Unassembled WGS sequence"/>
</dbReference>
<organism evidence="2 3">
    <name type="scientific">Saccharococcus thermophilus</name>
    <dbReference type="NCBI Taxonomy" id="29396"/>
    <lineage>
        <taxon>Bacteria</taxon>
        <taxon>Bacillati</taxon>
        <taxon>Bacillota</taxon>
        <taxon>Bacilli</taxon>
        <taxon>Bacillales</taxon>
        <taxon>Anoxybacillaceae</taxon>
        <taxon>Saccharococcus</taxon>
    </lineage>
</organism>
<sequence length="61" mass="6305">MDKSAFLFLACILAGFALIHLPLAGSPLAGIQPVTTLIGILAILVFSLVLIFKGIIALVGK</sequence>
<name>A0A846MCQ1_9BACL</name>
<keyword evidence="1" id="KW-1133">Transmembrane helix</keyword>
<reference evidence="2 3" key="1">
    <citation type="submission" date="2020-03" db="EMBL/GenBank/DDBJ databases">
        <title>Genomic Encyclopedia of Archaeal and Bacterial Type Strains, Phase II (KMG-II): from individual species to whole genera.</title>
        <authorList>
            <person name="Goeker M."/>
        </authorList>
    </citation>
    <scope>NUCLEOTIDE SEQUENCE [LARGE SCALE GENOMIC DNA]</scope>
    <source>
        <strain evidence="2 3">DSM 4749</strain>
    </source>
</reference>
<protein>
    <submittedName>
        <fullName evidence="2">Uncharacterized protein</fullName>
    </submittedName>
</protein>
<keyword evidence="1" id="KW-0812">Transmembrane</keyword>
<gene>
    <name evidence="2" type="ORF">BDD39_000852</name>
</gene>
<evidence type="ECO:0000256" key="1">
    <source>
        <dbReference type="SAM" id="Phobius"/>
    </source>
</evidence>
<dbReference type="RefSeq" id="WP_166908529.1">
    <property type="nucleotide sequence ID" value="NZ_JAASRS010000001.1"/>
</dbReference>
<keyword evidence="3" id="KW-1185">Reference proteome</keyword>
<comment type="caution">
    <text evidence="2">The sequence shown here is derived from an EMBL/GenBank/DDBJ whole genome shotgun (WGS) entry which is preliminary data.</text>
</comment>
<keyword evidence="1" id="KW-0472">Membrane</keyword>